<dbReference type="Gene3D" id="1.20.1280.50">
    <property type="match status" value="1"/>
</dbReference>
<dbReference type="PROSITE" id="PS50181">
    <property type="entry name" value="FBOX"/>
    <property type="match status" value="1"/>
</dbReference>
<dbReference type="OrthoDB" id="2751409at2759"/>
<dbReference type="Pfam" id="PF12937">
    <property type="entry name" value="F-box-like"/>
    <property type="match status" value="1"/>
</dbReference>
<dbReference type="Proteomes" id="UP000054477">
    <property type="component" value="Unassembled WGS sequence"/>
</dbReference>
<dbReference type="EMBL" id="KN838723">
    <property type="protein sequence ID" value="KIJ96378.1"/>
    <property type="molecule type" value="Genomic_DNA"/>
</dbReference>
<name>A0A0C9X533_9AGAR</name>
<reference evidence="2 3" key="1">
    <citation type="submission" date="2014-04" db="EMBL/GenBank/DDBJ databases">
        <authorList>
            <consortium name="DOE Joint Genome Institute"/>
            <person name="Kuo A."/>
            <person name="Kohler A."/>
            <person name="Nagy L.G."/>
            <person name="Floudas D."/>
            <person name="Copeland A."/>
            <person name="Barry K.W."/>
            <person name="Cichocki N."/>
            <person name="Veneault-Fourrey C."/>
            <person name="LaButti K."/>
            <person name="Lindquist E.A."/>
            <person name="Lipzen A."/>
            <person name="Lundell T."/>
            <person name="Morin E."/>
            <person name="Murat C."/>
            <person name="Sun H."/>
            <person name="Tunlid A."/>
            <person name="Henrissat B."/>
            <person name="Grigoriev I.V."/>
            <person name="Hibbett D.S."/>
            <person name="Martin F."/>
            <person name="Nordberg H.P."/>
            <person name="Cantor M.N."/>
            <person name="Hua S.X."/>
        </authorList>
    </citation>
    <scope>NUCLEOTIDE SEQUENCE [LARGE SCALE GENOMIC DNA]</scope>
    <source>
        <strain evidence="2 3">LaAM-08-1</strain>
    </source>
</reference>
<organism evidence="2 3">
    <name type="scientific">Laccaria amethystina LaAM-08-1</name>
    <dbReference type="NCBI Taxonomy" id="1095629"/>
    <lineage>
        <taxon>Eukaryota</taxon>
        <taxon>Fungi</taxon>
        <taxon>Dikarya</taxon>
        <taxon>Basidiomycota</taxon>
        <taxon>Agaricomycotina</taxon>
        <taxon>Agaricomycetes</taxon>
        <taxon>Agaricomycetidae</taxon>
        <taxon>Agaricales</taxon>
        <taxon>Agaricineae</taxon>
        <taxon>Hydnangiaceae</taxon>
        <taxon>Laccaria</taxon>
    </lineage>
</organism>
<protein>
    <recommendedName>
        <fullName evidence="1">F-box domain-containing protein</fullName>
    </recommendedName>
</protein>
<evidence type="ECO:0000259" key="1">
    <source>
        <dbReference type="PROSITE" id="PS50181"/>
    </source>
</evidence>
<dbReference type="CDD" id="cd09917">
    <property type="entry name" value="F-box_SF"/>
    <property type="match status" value="1"/>
</dbReference>
<keyword evidence="3" id="KW-1185">Reference proteome</keyword>
<feature type="domain" description="F-box" evidence="1">
    <location>
        <begin position="1"/>
        <end position="46"/>
    </location>
</feature>
<accession>A0A0C9X533</accession>
<dbReference type="InterPro" id="IPR036047">
    <property type="entry name" value="F-box-like_dom_sf"/>
</dbReference>
<dbReference type="InterPro" id="IPR001810">
    <property type="entry name" value="F-box_dom"/>
</dbReference>
<sequence>MEILDLPTELIVRICLQLDPPDLLSCQLTSKILQDIIQRSVIIQYHCALNAVSADDNPNCSLSLSERLALLRRGSEAWKTLEPNFIQTIPVAHDPSGIYDLTGGIYLLGNYARLELHYVQLPSSPEEKNVWRTINVDRRVIDMGLSVYEHDLLVVVTTSLIFGTTPETYQICLVFFKFSTGEPHPLAREPRISVTTSLFERPAVGIEIVGENLVLILAHYNNPSRPDDRVFIYEWKTGRLKMSLVAQYHTYSGLIFLSESVVLFPNTQNGTLEFWEIPSSPGSVTPLCPRCVISLPQLVPGEMISSISCRGEPNPMGGNRSTRPFHPSANDAIVIFNMRVQPRVGMQHHLAMMQFGHTFTFLIHRSSLFKLFRAAPSTTVPWHQWGPNISRWLPADGLPTRWITTTSGQRCVSIMEDAPSSPSQYYLFDFNPHSVRVAQMEGAKAYMTEEDRRMVCTSSTTIDPAFAFAEEVSSRLPYVVTESKGHYAFDGVLLDEERILGIYTDPLDRIRAVEVHYFG</sequence>
<dbReference type="STRING" id="1095629.A0A0C9X533"/>
<dbReference type="SMART" id="SM00256">
    <property type="entry name" value="FBOX"/>
    <property type="match status" value="1"/>
</dbReference>
<evidence type="ECO:0000313" key="2">
    <source>
        <dbReference type="EMBL" id="KIJ96378.1"/>
    </source>
</evidence>
<evidence type="ECO:0000313" key="3">
    <source>
        <dbReference type="Proteomes" id="UP000054477"/>
    </source>
</evidence>
<dbReference type="AlphaFoldDB" id="A0A0C9X533"/>
<gene>
    <name evidence="2" type="ORF">K443DRAFT_682340</name>
</gene>
<dbReference type="HOGENOM" id="CLU_007279_0_0_1"/>
<reference evidence="3" key="2">
    <citation type="submission" date="2015-01" db="EMBL/GenBank/DDBJ databases">
        <title>Evolutionary Origins and Diversification of the Mycorrhizal Mutualists.</title>
        <authorList>
            <consortium name="DOE Joint Genome Institute"/>
            <consortium name="Mycorrhizal Genomics Consortium"/>
            <person name="Kohler A."/>
            <person name="Kuo A."/>
            <person name="Nagy L.G."/>
            <person name="Floudas D."/>
            <person name="Copeland A."/>
            <person name="Barry K.W."/>
            <person name="Cichocki N."/>
            <person name="Veneault-Fourrey C."/>
            <person name="LaButti K."/>
            <person name="Lindquist E.A."/>
            <person name="Lipzen A."/>
            <person name="Lundell T."/>
            <person name="Morin E."/>
            <person name="Murat C."/>
            <person name="Riley R."/>
            <person name="Ohm R."/>
            <person name="Sun H."/>
            <person name="Tunlid A."/>
            <person name="Henrissat B."/>
            <person name="Grigoriev I.V."/>
            <person name="Hibbett D.S."/>
            <person name="Martin F."/>
        </authorList>
    </citation>
    <scope>NUCLEOTIDE SEQUENCE [LARGE SCALE GENOMIC DNA]</scope>
    <source>
        <strain evidence="3">LaAM-08-1</strain>
    </source>
</reference>
<proteinExistence type="predicted"/>
<dbReference type="SUPFAM" id="SSF81383">
    <property type="entry name" value="F-box domain"/>
    <property type="match status" value="1"/>
</dbReference>